<dbReference type="AlphaFoldDB" id="A0A5C5YF40"/>
<dbReference type="RefSeq" id="WP_146589402.1">
    <property type="nucleotide sequence ID" value="NZ_SJPO01000009.1"/>
</dbReference>
<protein>
    <submittedName>
        <fullName evidence="2">Uncharacterized protein</fullName>
    </submittedName>
</protein>
<dbReference type="EMBL" id="SJPO01000009">
    <property type="protein sequence ID" value="TWT73684.1"/>
    <property type="molecule type" value="Genomic_DNA"/>
</dbReference>
<dbReference type="OrthoDB" id="252515at2"/>
<sequence length="288" mass="30787" precursor="true">MPRNAQTVIGRTLALALLALAGCHLIDSPELATEASLLQAANSAPQAATLEIYWATLPEPDNEAEEALWGQLQENRFSPDLRRRLAINGLRAGVLSGVMPDEIHELLNPGGGAGEGPAQTNAILQQTGVWRRTRQLRQGDHLELKACEPKASSPLLVARDGELVGETLSNAQAFYKLKAEDLSGGRCVLSLTPEVRHGVAKPRWTPDETGVISQATPSQDATVFSDLSIEASLSAGEALLVTSLRDAPSLLGGYFHQSAADSEGRRKAILIRVVQAPRSADFPPIDKL</sequence>
<keyword evidence="3" id="KW-1185">Reference proteome</keyword>
<comment type="caution">
    <text evidence="2">The sequence shown here is derived from an EMBL/GenBank/DDBJ whole genome shotgun (WGS) entry which is preliminary data.</text>
</comment>
<gene>
    <name evidence="2" type="ORF">Pla123a_35770</name>
</gene>
<accession>A0A5C5YF40</accession>
<feature type="signal peptide" evidence="1">
    <location>
        <begin position="1"/>
        <end position="21"/>
    </location>
</feature>
<dbReference type="PROSITE" id="PS51257">
    <property type="entry name" value="PROKAR_LIPOPROTEIN"/>
    <property type="match status" value="1"/>
</dbReference>
<proteinExistence type="predicted"/>
<keyword evidence="1" id="KW-0732">Signal</keyword>
<dbReference type="Proteomes" id="UP000318478">
    <property type="component" value="Unassembled WGS sequence"/>
</dbReference>
<evidence type="ECO:0000313" key="3">
    <source>
        <dbReference type="Proteomes" id="UP000318478"/>
    </source>
</evidence>
<evidence type="ECO:0000313" key="2">
    <source>
        <dbReference type="EMBL" id="TWT73684.1"/>
    </source>
</evidence>
<feature type="chain" id="PRO_5022708981" evidence="1">
    <location>
        <begin position="22"/>
        <end position="288"/>
    </location>
</feature>
<evidence type="ECO:0000256" key="1">
    <source>
        <dbReference type="SAM" id="SignalP"/>
    </source>
</evidence>
<organism evidence="2 3">
    <name type="scientific">Posidoniimonas polymericola</name>
    <dbReference type="NCBI Taxonomy" id="2528002"/>
    <lineage>
        <taxon>Bacteria</taxon>
        <taxon>Pseudomonadati</taxon>
        <taxon>Planctomycetota</taxon>
        <taxon>Planctomycetia</taxon>
        <taxon>Pirellulales</taxon>
        <taxon>Lacipirellulaceae</taxon>
        <taxon>Posidoniimonas</taxon>
    </lineage>
</organism>
<reference evidence="2 3" key="1">
    <citation type="submission" date="2019-02" db="EMBL/GenBank/DDBJ databases">
        <title>Deep-cultivation of Planctomycetes and their phenomic and genomic characterization uncovers novel biology.</title>
        <authorList>
            <person name="Wiegand S."/>
            <person name="Jogler M."/>
            <person name="Boedeker C."/>
            <person name="Pinto D."/>
            <person name="Vollmers J."/>
            <person name="Rivas-Marin E."/>
            <person name="Kohn T."/>
            <person name="Peeters S.H."/>
            <person name="Heuer A."/>
            <person name="Rast P."/>
            <person name="Oberbeckmann S."/>
            <person name="Bunk B."/>
            <person name="Jeske O."/>
            <person name="Meyerdierks A."/>
            <person name="Storesund J.E."/>
            <person name="Kallscheuer N."/>
            <person name="Luecker S."/>
            <person name="Lage O.M."/>
            <person name="Pohl T."/>
            <person name="Merkel B.J."/>
            <person name="Hornburger P."/>
            <person name="Mueller R.-W."/>
            <person name="Bruemmer F."/>
            <person name="Labrenz M."/>
            <person name="Spormann A.M."/>
            <person name="Op Den Camp H."/>
            <person name="Overmann J."/>
            <person name="Amann R."/>
            <person name="Jetten M.S.M."/>
            <person name="Mascher T."/>
            <person name="Medema M.H."/>
            <person name="Devos D.P."/>
            <person name="Kaster A.-K."/>
            <person name="Ovreas L."/>
            <person name="Rohde M."/>
            <person name="Galperin M.Y."/>
            <person name="Jogler C."/>
        </authorList>
    </citation>
    <scope>NUCLEOTIDE SEQUENCE [LARGE SCALE GENOMIC DNA]</scope>
    <source>
        <strain evidence="2 3">Pla123a</strain>
    </source>
</reference>
<name>A0A5C5YF40_9BACT</name>